<comment type="catalytic activity">
    <reaction evidence="11">
        <text>S-methyl-5'-thioadenosine + phosphate = 5-(methylsulfanyl)-alpha-D-ribose 1-phosphate + adenine</text>
        <dbReference type="Rhea" id="RHEA:11852"/>
        <dbReference type="ChEBI" id="CHEBI:16708"/>
        <dbReference type="ChEBI" id="CHEBI:17509"/>
        <dbReference type="ChEBI" id="CHEBI:43474"/>
        <dbReference type="ChEBI" id="CHEBI:58533"/>
        <dbReference type="EC" id="2.4.2.28"/>
    </reaction>
    <physiologicalReaction direction="left-to-right" evidence="11">
        <dbReference type="Rhea" id="RHEA:11853"/>
    </physiologicalReaction>
</comment>
<dbReference type="CDD" id="cd16833">
    <property type="entry name" value="YfiH"/>
    <property type="match status" value="1"/>
</dbReference>
<name>A0A2T0ZYK1_9ACTN</name>
<evidence type="ECO:0000256" key="3">
    <source>
        <dbReference type="ARBA" id="ARBA00007353"/>
    </source>
</evidence>
<gene>
    <name evidence="13" type="ORF">CLV47_110148</name>
</gene>
<keyword evidence="14" id="KW-1185">Reference proteome</keyword>
<comment type="catalytic activity">
    <reaction evidence="10">
        <text>adenosine + phosphate = alpha-D-ribose 1-phosphate + adenine</text>
        <dbReference type="Rhea" id="RHEA:27642"/>
        <dbReference type="ChEBI" id="CHEBI:16335"/>
        <dbReference type="ChEBI" id="CHEBI:16708"/>
        <dbReference type="ChEBI" id="CHEBI:43474"/>
        <dbReference type="ChEBI" id="CHEBI:57720"/>
        <dbReference type="EC" id="2.4.2.1"/>
    </reaction>
    <physiologicalReaction direction="left-to-right" evidence="10">
        <dbReference type="Rhea" id="RHEA:27643"/>
    </physiologicalReaction>
</comment>
<evidence type="ECO:0000256" key="12">
    <source>
        <dbReference type="RuleBase" id="RU361274"/>
    </source>
</evidence>
<comment type="catalytic activity">
    <reaction evidence="1">
        <text>inosine + phosphate = alpha-D-ribose 1-phosphate + hypoxanthine</text>
        <dbReference type="Rhea" id="RHEA:27646"/>
        <dbReference type="ChEBI" id="CHEBI:17368"/>
        <dbReference type="ChEBI" id="CHEBI:17596"/>
        <dbReference type="ChEBI" id="CHEBI:43474"/>
        <dbReference type="ChEBI" id="CHEBI:57720"/>
        <dbReference type="EC" id="2.4.2.1"/>
    </reaction>
    <physiologicalReaction direction="left-to-right" evidence="1">
        <dbReference type="Rhea" id="RHEA:27647"/>
    </physiologicalReaction>
</comment>
<dbReference type="AlphaFoldDB" id="A0A2T0ZYK1"/>
<dbReference type="PANTHER" id="PTHR30616">
    <property type="entry name" value="UNCHARACTERIZED PROTEIN YFIH"/>
    <property type="match status" value="1"/>
</dbReference>
<evidence type="ECO:0000256" key="4">
    <source>
        <dbReference type="ARBA" id="ARBA00022679"/>
    </source>
</evidence>
<dbReference type="InterPro" id="IPR038371">
    <property type="entry name" value="Cu_polyphenol_OxRdtase_sf"/>
</dbReference>
<keyword evidence="6" id="KW-0378">Hydrolase</keyword>
<keyword evidence="8" id="KW-0186">Copper</keyword>
<evidence type="ECO:0000256" key="7">
    <source>
        <dbReference type="ARBA" id="ARBA00022833"/>
    </source>
</evidence>
<evidence type="ECO:0000256" key="11">
    <source>
        <dbReference type="ARBA" id="ARBA00049893"/>
    </source>
</evidence>
<accession>A0A2T0ZYK1</accession>
<evidence type="ECO:0000313" key="14">
    <source>
        <dbReference type="Proteomes" id="UP000237752"/>
    </source>
</evidence>
<organism evidence="13 14">
    <name type="scientific">Antricoccus suffuscus</name>
    <dbReference type="NCBI Taxonomy" id="1629062"/>
    <lineage>
        <taxon>Bacteria</taxon>
        <taxon>Bacillati</taxon>
        <taxon>Actinomycetota</taxon>
        <taxon>Actinomycetes</taxon>
        <taxon>Geodermatophilales</taxon>
        <taxon>Antricoccaceae</taxon>
        <taxon>Antricoccus</taxon>
    </lineage>
</organism>
<keyword evidence="4" id="KW-0808">Transferase</keyword>
<protein>
    <recommendedName>
        <fullName evidence="12">Purine nucleoside phosphorylase</fullName>
    </recommendedName>
</protein>
<dbReference type="Proteomes" id="UP000237752">
    <property type="component" value="Unassembled WGS sequence"/>
</dbReference>
<comment type="caution">
    <text evidence="13">The sequence shown here is derived from an EMBL/GenBank/DDBJ whole genome shotgun (WGS) entry which is preliminary data.</text>
</comment>
<evidence type="ECO:0000256" key="1">
    <source>
        <dbReference type="ARBA" id="ARBA00000553"/>
    </source>
</evidence>
<dbReference type="GO" id="GO:0017061">
    <property type="term" value="F:S-methyl-5-thioadenosine phosphorylase activity"/>
    <property type="evidence" value="ECO:0007669"/>
    <property type="project" value="UniProtKB-EC"/>
</dbReference>
<evidence type="ECO:0000313" key="13">
    <source>
        <dbReference type="EMBL" id="PRZ41420.1"/>
    </source>
</evidence>
<comment type="similarity">
    <text evidence="3 12">Belongs to the purine nucleoside phosphorylase YfiH/LACC1 family.</text>
</comment>
<comment type="function">
    <text evidence="2">Purine nucleoside enzyme that catalyzes the phosphorolysis of adenosine and inosine nucleosides, yielding D-ribose 1-phosphate and the respective free bases, adenine and hypoxanthine. Also catalyzes the phosphorolysis of S-methyl-5'-thioadenosine into adenine and S-methyl-5-thio-alpha-D-ribose 1-phosphate. Also has adenosine deaminase activity.</text>
</comment>
<evidence type="ECO:0000256" key="6">
    <source>
        <dbReference type="ARBA" id="ARBA00022801"/>
    </source>
</evidence>
<evidence type="ECO:0000256" key="10">
    <source>
        <dbReference type="ARBA" id="ARBA00048968"/>
    </source>
</evidence>
<proteinExistence type="inferred from homology"/>
<keyword evidence="5" id="KW-0479">Metal-binding</keyword>
<dbReference type="PANTHER" id="PTHR30616:SF2">
    <property type="entry name" value="PURINE NUCLEOSIDE PHOSPHORYLASE LACC1"/>
    <property type="match status" value="1"/>
</dbReference>
<dbReference type="EMBL" id="PVUE01000010">
    <property type="protein sequence ID" value="PRZ41420.1"/>
    <property type="molecule type" value="Genomic_DNA"/>
</dbReference>
<dbReference type="Pfam" id="PF02578">
    <property type="entry name" value="Cu-oxidase_4"/>
    <property type="match status" value="1"/>
</dbReference>
<dbReference type="Gene3D" id="3.60.140.10">
    <property type="entry name" value="CNF1/YfiH-like putative cysteine hydrolases"/>
    <property type="match status" value="1"/>
</dbReference>
<dbReference type="SUPFAM" id="SSF64438">
    <property type="entry name" value="CNF1/YfiH-like putative cysteine hydrolases"/>
    <property type="match status" value="1"/>
</dbReference>
<sequence>MSNPRKHPPRIRRVLSTRRGGFSAPPYDSFNFGLHVGDDPESVARNRSRLAAEIGVEQADLVWMEQVHGRSVQVVTERVDGPVEVTDALVTATPGLALVVQVADCVPLLLWDEQARVIGAVHCGRQGLRLGVAGRAVDAMVGLGSSIGSINALLGPAICGRDYEVPQPMQADVEQHAPGSAARTKQGTAALDIRAGLAGQLKSLGIQSIEIDPRCTVEDPDLFSHRGDKGRTGRQVAVVWIEGS</sequence>
<comment type="catalytic activity">
    <reaction evidence="9">
        <text>adenosine + H2O + H(+) = inosine + NH4(+)</text>
        <dbReference type="Rhea" id="RHEA:24408"/>
        <dbReference type="ChEBI" id="CHEBI:15377"/>
        <dbReference type="ChEBI" id="CHEBI:15378"/>
        <dbReference type="ChEBI" id="CHEBI:16335"/>
        <dbReference type="ChEBI" id="CHEBI:17596"/>
        <dbReference type="ChEBI" id="CHEBI:28938"/>
        <dbReference type="EC" id="3.5.4.4"/>
    </reaction>
    <physiologicalReaction direction="left-to-right" evidence="9">
        <dbReference type="Rhea" id="RHEA:24409"/>
    </physiologicalReaction>
</comment>
<dbReference type="NCBIfam" id="TIGR00726">
    <property type="entry name" value="peptidoglycan editing factor PgeF"/>
    <property type="match status" value="1"/>
</dbReference>
<dbReference type="OrthoDB" id="4279at2"/>
<dbReference type="GO" id="GO:0016787">
    <property type="term" value="F:hydrolase activity"/>
    <property type="evidence" value="ECO:0007669"/>
    <property type="project" value="UniProtKB-KW"/>
</dbReference>
<evidence type="ECO:0000256" key="2">
    <source>
        <dbReference type="ARBA" id="ARBA00003215"/>
    </source>
</evidence>
<evidence type="ECO:0000256" key="8">
    <source>
        <dbReference type="ARBA" id="ARBA00023008"/>
    </source>
</evidence>
<dbReference type="GO" id="GO:0005507">
    <property type="term" value="F:copper ion binding"/>
    <property type="evidence" value="ECO:0007669"/>
    <property type="project" value="TreeGrafter"/>
</dbReference>
<reference evidence="13 14" key="1">
    <citation type="submission" date="2018-03" db="EMBL/GenBank/DDBJ databases">
        <title>Genomic Encyclopedia of Archaeal and Bacterial Type Strains, Phase II (KMG-II): from individual species to whole genera.</title>
        <authorList>
            <person name="Goeker M."/>
        </authorList>
    </citation>
    <scope>NUCLEOTIDE SEQUENCE [LARGE SCALE GENOMIC DNA]</scope>
    <source>
        <strain evidence="13 14">DSM 100065</strain>
    </source>
</reference>
<evidence type="ECO:0000256" key="5">
    <source>
        <dbReference type="ARBA" id="ARBA00022723"/>
    </source>
</evidence>
<dbReference type="InterPro" id="IPR011324">
    <property type="entry name" value="Cytotoxic_necrot_fac-like_cat"/>
</dbReference>
<evidence type="ECO:0000256" key="9">
    <source>
        <dbReference type="ARBA" id="ARBA00047989"/>
    </source>
</evidence>
<dbReference type="InterPro" id="IPR003730">
    <property type="entry name" value="Cu_polyphenol_OxRdtase"/>
</dbReference>
<keyword evidence="7" id="KW-0862">Zinc</keyword>